<evidence type="ECO:0000256" key="4">
    <source>
        <dbReference type="ARBA" id="ARBA00022771"/>
    </source>
</evidence>
<dbReference type="SMART" id="SM00355">
    <property type="entry name" value="ZnF_C2H2"/>
    <property type="match status" value="2"/>
</dbReference>
<dbReference type="PROSITE" id="PS50157">
    <property type="entry name" value="ZINC_FINGER_C2H2_2"/>
    <property type="match status" value="1"/>
</dbReference>
<dbReference type="Proteomes" id="UP000182334">
    <property type="component" value="Chromosome I"/>
</dbReference>
<feature type="region of interest" description="Disordered" evidence="8">
    <location>
        <begin position="289"/>
        <end position="328"/>
    </location>
</feature>
<reference evidence="10 11" key="1">
    <citation type="submission" date="2016-10" db="EMBL/GenBank/DDBJ databases">
        <authorList>
            <person name="de Groot N.N."/>
        </authorList>
    </citation>
    <scope>NUCLEOTIDE SEQUENCE [LARGE SCALE GENOMIC DNA]</scope>
    <source>
        <strain evidence="10 11">CBS 141442</strain>
    </source>
</reference>
<dbReference type="GO" id="GO:0000785">
    <property type="term" value="C:chromatin"/>
    <property type="evidence" value="ECO:0007669"/>
    <property type="project" value="TreeGrafter"/>
</dbReference>
<dbReference type="GO" id="GO:0005634">
    <property type="term" value="C:nucleus"/>
    <property type="evidence" value="ECO:0007669"/>
    <property type="project" value="UniProtKB-SubCell"/>
</dbReference>
<keyword evidence="4 7" id="KW-0863">Zinc-finger</keyword>
<dbReference type="Gene3D" id="3.30.160.60">
    <property type="entry name" value="Classic Zinc Finger"/>
    <property type="match status" value="1"/>
</dbReference>
<feature type="domain" description="C2H2-type" evidence="9">
    <location>
        <begin position="25"/>
        <end position="52"/>
    </location>
</feature>
<evidence type="ECO:0000256" key="7">
    <source>
        <dbReference type="PROSITE-ProRule" id="PRU00042"/>
    </source>
</evidence>
<dbReference type="Pfam" id="PF00096">
    <property type="entry name" value="zf-C2H2"/>
    <property type="match status" value="1"/>
</dbReference>
<dbReference type="InterPro" id="IPR051059">
    <property type="entry name" value="VerF-like"/>
</dbReference>
<accession>A0A1L0CVR4</accession>
<evidence type="ECO:0000256" key="5">
    <source>
        <dbReference type="ARBA" id="ARBA00022833"/>
    </source>
</evidence>
<evidence type="ECO:0000256" key="8">
    <source>
        <dbReference type="SAM" id="MobiDB-lite"/>
    </source>
</evidence>
<dbReference type="EMBL" id="LT635756">
    <property type="protein sequence ID" value="SGZ47995.1"/>
    <property type="molecule type" value="Genomic_DNA"/>
</dbReference>
<proteinExistence type="predicted"/>
<feature type="region of interest" description="Disordered" evidence="8">
    <location>
        <begin position="88"/>
        <end position="110"/>
    </location>
</feature>
<name>A0A1L0CVR4_9ASCO</name>
<evidence type="ECO:0000313" key="10">
    <source>
        <dbReference type="EMBL" id="SGZ47995.1"/>
    </source>
</evidence>
<dbReference type="PROSITE" id="PS00028">
    <property type="entry name" value="ZINC_FINGER_C2H2_1"/>
    <property type="match status" value="1"/>
</dbReference>
<dbReference type="GO" id="GO:0006351">
    <property type="term" value="P:DNA-templated transcription"/>
    <property type="evidence" value="ECO:0007669"/>
    <property type="project" value="InterPro"/>
</dbReference>
<evidence type="ECO:0000313" key="11">
    <source>
        <dbReference type="Proteomes" id="UP000182334"/>
    </source>
</evidence>
<dbReference type="InterPro" id="IPR007219">
    <property type="entry name" value="XnlR_reg_dom"/>
</dbReference>
<protein>
    <submittedName>
        <fullName evidence="10">CIC11C00000005618</fullName>
    </submittedName>
</protein>
<dbReference type="STRING" id="45354.A0A1L0CVR4"/>
<dbReference type="OrthoDB" id="1405595at2759"/>
<gene>
    <name evidence="10" type="ORF">SAMEA4029010_CIC11G00000005618</name>
</gene>
<dbReference type="GO" id="GO:0008270">
    <property type="term" value="F:zinc ion binding"/>
    <property type="evidence" value="ECO:0007669"/>
    <property type="project" value="UniProtKB-KW"/>
</dbReference>
<dbReference type="InterPro" id="IPR013087">
    <property type="entry name" value="Znf_C2H2_type"/>
</dbReference>
<dbReference type="PANTHER" id="PTHR40626">
    <property type="entry name" value="MIP31509P"/>
    <property type="match status" value="1"/>
</dbReference>
<dbReference type="GO" id="GO:0000978">
    <property type="term" value="F:RNA polymerase II cis-regulatory region sequence-specific DNA binding"/>
    <property type="evidence" value="ECO:0007669"/>
    <property type="project" value="InterPro"/>
</dbReference>
<evidence type="ECO:0000256" key="1">
    <source>
        <dbReference type="ARBA" id="ARBA00004123"/>
    </source>
</evidence>
<keyword evidence="3" id="KW-0677">Repeat</keyword>
<sequence length="1232" mass="139001">MTKVEVSHTDDEPSKRRKRRNIGTFPCSECSKVFTRSDHLARHYLNHQPKEVYVCDHIIKNHNGERRKCGKTFVRKDLRERHLKRHLMLQDSIRPEDDDEKPLPSTDSSLVGADVKGAVLPLMPLGSVNSGHTTHSPSGALLAPNISGDMLRGSPRLVAPQESSQPSVQGVQQHQASIPAVPQVSVISNHQAIQSATQMSHLIGNQVPGHITHSNSIPSHPGSHVGSHVGSLVGSNVGSNVTPLRAPIQSPMLANQTQGSHYSPPYQPLIPAMTSNYPGQYIYSGMQNGTPQSKAYSDGQVSTSGLPQNLPNNHNVGDHGNNGGHHGIAPIMQPMGNIAVSPNMPHTSKVYMSSPPGFKQEPQMMNAKYAINSNEMNRNYGFPQSQNDILLWLFMESPDMPKSAPRTGVPSHASSLTLDSDARAANLNHHQFTAPGQTFDNEKSFYEPEVGLLTPFYNNPPELNVGLQDLNFFLNNDNPLDEVFFRSQMDPNLHILRDKPIGTGINMYLSTASSSSPSNTNDSVTPKGLDLTLQSSELEPIKKRLEAHTRANRPTNKQFFLDSQILESLLQALPQITREQLNEIFDIENQKVRLEDMLSFYIYGYWEAFHTRFSILHKPSFDTSTCEPLLLLSMLLIGCMYCADSIEDAENHKMCPEYKFCMLVAVPLRFTIFQHKDFKSPVKVWILQSLNLLEWCEKNYLLRAMHERAHIHHGTTVQLLRRSPFLGGNPTVADKAVNSASDTGNSGGEEEQSDVGGSDIEETSNKDQILFHKWVDSESMKRVTFMTFYLDVIDYIKFRHNPQIPFFQLQLLNLPCDEEALWNAEDMGCSFKKIVKKQKKLQKGSGHGMRKLKEQNRIRPGMNFLSALKKMMRSQRVNNANQKLPMFTKSILFGGLVSIMQQMQQAELQNNFTLLISNERSDKQKNQVWKDILTKVFDTWEAEMHSQEVQLTRDPFFGIQRGQCKFPMYHLAQIVGMSDVNHYDIAIFGGSPGNQSVDATAKDMSIVQRKLTSVWSRGSKISTVNDLVNYKSVIHCYWLLWSLMLAPLGEDGNPINGPLTYGWRVDHDYYDAMYAVSIATLVLWCYTFTSNGTESETFKDLEATMLLKDIRDYEKIRVLAQEDSYTYLFRIRQEFTQLLQKEGLIEDYLLHIITARSTQIPLYTVIAKYCELLPKITNKQNISGLCFLVGTNLLKSQWQVIRENAKLIINCGLRSVGKKNLHCQDLFDNAFN</sequence>
<feature type="region of interest" description="Disordered" evidence="8">
    <location>
        <begin position="1"/>
        <end position="20"/>
    </location>
</feature>
<feature type="compositionally biased region" description="Basic and acidic residues" evidence="8">
    <location>
        <begin position="1"/>
        <end position="14"/>
    </location>
</feature>
<evidence type="ECO:0000256" key="3">
    <source>
        <dbReference type="ARBA" id="ARBA00022737"/>
    </source>
</evidence>
<dbReference type="InterPro" id="IPR036236">
    <property type="entry name" value="Znf_C2H2_sf"/>
</dbReference>
<keyword evidence="6" id="KW-0539">Nucleus</keyword>
<comment type="subcellular location">
    <subcellularLocation>
        <location evidence="1">Nucleus</location>
    </subcellularLocation>
</comment>
<keyword evidence="11" id="KW-1185">Reference proteome</keyword>
<keyword evidence="2" id="KW-0479">Metal-binding</keyword>
<dbReference type="SUPFAM" id="SSF57667">
    <property type="entry name" value="beta-beta-alpha zinc fingers"/>
    <property type="match status" value="1"/>
</dbReference>
<evidence type="ECO:0000259" key="9">
    <source>
        <dbReference type="PROSITE" id="PS50157"/>
    </source>
</evidence>
<feature type="region of interest" description="Disordered" evidence="8">
    <location>
        <begin position="730"/>
        <end position="761"/>
    </location>
</feature>
<keyword evidence="5" id="KW-0862">Zinc</keyword>
<feature type="compositionally biased region" description="Polar residues" evidence="8">
    <location>
        <begin position="289"/>
        <end position="311"/>
    </location>
</feature>
<evidence type="ECO:0000256" key="6">
    <source>
        <dbReference type="ARBA" id="ARBA00023242"/>
    </source>
</evidence>
<dbReference type="AlphaFoldDB" id="A0A1L0CVR4"/>
<evidence type="ECO:0000256" key="2">
    <source>
        <dbReference type="ARBA" id="ARBA00022723"/>
    </source>
</evidence>
<dbReference type="PANTHER" id="PTHR40626:SF11">
    <property type="entry name" value="ZINC FINGER PROTEIN YPR022C"/>
    <property type="match status" value="1"/>
</dbReference>
<dbReference type="GO" id="GO:0000981">
    <property type="term" value="F:DNA-binding transcription factor activity, RNA polymerase II-specific"/>
    <property type="evidence" value="ECO:0007669"/>
    <property type="project" value="InterPro"/>
</dbReference>
<organism evidence="10 11">
    <name type="scientific">Sungouiella intermedia</name>
    <dbReference type="NCBI Taxonomy" id="45354"/>
    <lineage>
        <taxon>Eukaryota</taxon>
        <taxon>Fungi</taxon>
        <taxon>Dikarya</taxon>
        <taxon>Ascomycota</taxon>
        <taxon>Saccharomycotina</taxon>
        <taxon>Pichiomycetes</taxon>
        <taxon>Metschnikowiaceae</taxon>
        <taxon>Sungouiella</taxon>
    </lineage>
</organism>
<dbReference type="Pfam" id="PF04082">
    <property type="entry name" value="Fungal_trans"/>
    <property type="match status" value="1"/>
</dbReference>